<dbReference type="PROSITE" id="PS50994">
    <property type="entry name" value="INTEGRASE"/>
    <property type="match status" value="1"/>
</dbReference>
<keyword evidence="5" id="KW-0255">Endonuclease</keyword>
<dbReference type="Gene3D" id="3.30.70.270">
    <property type="match status" value="1"/>
</dbReference>
<dbReference type="Pfam" id="PF22938">
    <property type="entry name" value="Integrase_p58_C"/>
    <property type="match status" value="1"/>
</dbReference>
<dbReference type="EMBL" id="CAJPWZ010002574">
    <property type="protein sequence ID" value="CAG2240787.1"/>
    <property type="molecule type" value="Genomic_DNA"/>
</dbReference>
<dbReference type="PANTHER" id="PTHR37984">
    <property type="entry name" value="PROTEIN CBG26694"/>
    <property type="match status" value="1"/>
</dbReference>
<dbReference type="GO" id="GO:0003676">
    <property type="term" value="F:nucleic acid binding"/>
    <property type="evidence" value="ECO:0007669"/>
    <property type="project" value="InterPro"/>
</dbReference>
<dbReference type="PANTHER" id="PTHR37984:SF5">
    <property type="entry name" value="PROTEIN NYNRIN-LIKE"/>
    <property type="match status" value="1"/>
</dbReference>
<evidence type="ECO:0000256" key="2">
    <source>
        <dbReference type="ARBA" id="ARBA00022679"/>
    </source>
</evidence>
<dbReference type="GO" id="GO:0016787">
    <property type="term" value="F:hydrolase activity"/>
    <property type="evidence" value="ECO:0007669"/>
    <property type="project" value="UniProtKB-KW"/>
</dbReference>
<evidence type="ECO:0000313" key="11">
    <source>
        <dbReference type="Proteomes" id="UP000683360"/>
    </source>
</evidence>
<dbReference type="EC" id="2.7.7.49" evidence="1"/>
<dbReference type="Proteomes" id="UP000683360">
    <property type="component" value="Unassembled WGS sequence"/>
</dbReference>
<dbReference type="OrthoDB" id="5858386at2759"/>
<reference evidence="10" key="1">
    <citation type="submission" date="2021-03" db="EMBL/GenBank/DDBJ databases">
        <authorList>
            <person name="Bekaert M."/>
        </authorList>
    </citation>
    <scope>NUCLEOTIDE SEQUENCE</scope>
</reference>
<evidence type="ECO:0000256" key="3">
    <source>
        <dbReference type="ARBA" id="ARBA00022695"/>
    </source>
</evidence>
<evidence type="ECO:0000256" key="6">
    <source>
        <dbReference type="ARBA" id="ARBA00022801"/>
    </source>
</evidence>
<dbReference type="Gene3D" id="3.30.420.10">
    <property type="entry name" value="Ribonuclease H-like superfamily/Ribonuclease H"/>
    <property type="match status" value="1"/>
</dbReference>
<dbReference type="InterPro" id="IPR001584">
    <property type="entry name" value="Integrase_cat-core"/>
</dbReference>
<dbReference type="Gene3D" id="2.40.70.10">
    <property type="entry name" value="Acid Proteases"/>
    <property type="match status" value="1"/>
</dbReference>
<dbReference type="GO" id="GO:0004519">
    <property type="term" value="F:endonuclease activity"/>
    <property type="evidence" value="ECO:0007669"/>
    <property type="project" value="UniProtKB-KW"/>
</dbReference>
<organism evidence="10 11">
    <name type="scientific">Mytilus edulis</name>
    <name type="common">Blue mussel</name>
    <dbReference type="NCBI Taxonomy" id="6550"/>
    <lineage>
        <taxon>Eukaryota</taxon>
        <taxon>Metazoa</taxon>
        <taxon>Spiralia</taxon>
        <taxon>Lophotrochozoa</taxon>
        <taxon>Mollusca</taxon>
        <taxon>Bivalvia</taxon>
        <taxon>Autobranchia</taxon>
        <taxon>Pteriomorphia</taxon>
        <taxon>Mytilida</taxon>
        <taxon>Mytiloidea</taxon>
        <taxon>Mytilidae</taxon>
        <taxon>Mytilinae</taxon>
        <taxon>Mytilus</taxon>
    </lineage>
</organism>
<dbReference type="InterPro" id="IPR036397">
    <property type="entry name" value="RNaseH_sf"/>
</dbReference>
<evidence type="ECO:0000256" key="8">
    <source>
        <dbReference type="SAM" id="MobiDB-lite"/>
    </source>
</evidence>
<sequence length="1452" mass="165563">MAENGDEVQQGAKTKRPIVMPDVFTGEEEWTDWLFQFESCSSLNDWNDGLKCKFIIVRLKGTAGKVLSDLDDDTKKDWTKLKAELTARFDTTTRPDLYKSEFMGRRKKPSETYLEMGNSIRTLARKAYPSLSNNVRDELAKDQFLRGLDKTELALKVRHANPKTLDEAIRMTLEWEAVEKDVKDTNTAPEQKILATMTEETGACASINPSKTDELIGLMTEMMKLMKEDKERTTVSSRYQPRGRGGYGRGQRGGNQKDLQCWTYGTARETWCMLDMWETWAHEQRLQPESGKLKQADVKGRTSAKILDPDRNYPLDEDKVETDCFSTGLSIVCSGKIEGKLVDILVDTGSVYTLISEALWETLRSNLCTSDRYRCAAGSSTNVPSTLELVREQHKVVSANGEPIDILGKTQLSICIGQEVGIQSVLVARDLAQECILGVDFMRAHKLIIDFDTMALKTKTTNICLKKGNANLACNIKSAKTKVIPAEHEKIIDGKHVAKGRGEVMTTNYVGIIESKLRQTNEKPVLLARSLVTSQNLTVPLRVANFSSEDVTIYKNTTLGIFSTIDEDFDKDKGVCGAVNSSTVCTGIRNTIDNMHVDCSLNLEQKGRLNSLLEEYSSIFSKGPADLGRTSLVKHHIETGSSCPLRQGFSDIASPLYKLTQQNTLFIWNDRCQDAFLELKRRLTTAPILAFPRSDCEFIVDTDASDFGIGAVLSQIQNEKEVVIAYSSRTLSKSERNYCTTRKELLALVFFIKQYRHYLYGKKFRARTDHKALKWLFSMKEPEGQTARWITQLSEYEFSIEHREGKRHRNADGMSRIPCHQCGNDENITSAVNRQFCYVQNDTSRRQQELVIKNDTSAGSGTACCSSRITDTSSTLRDQSSNDSFQKAQQEQDKDIYMVLSWDIGNRRPEFRDVEGKSPVVKDLWSKFDQLVLHNEMLYIRWENARKEEYKLKMVVPRKLVNEILYDLHTSPLGGHLGVSKTFGKVSERFYWFGMRRDVENYVANCVECVTRKNPSRTAKAPLQPHYSGAPFEKIAIDILEVPMSDQGNRFIVVIGDYFSKWAEAFPLKNHTAPVIAEILIDQFISRFGAPFQLHSDQGPEFESRLISELCKLLGIDKTRTTTYHPQSDGQVERFNRTLLSMLSKYVKENQRDWDVHLQKVMMGYRTSEHESTKFSPAYVLFGRELRLPLDVQYQLPDGSTAKNASEYVTRTKERFLQAYEVVRENLGLSQKTMKDHYDRKAFGEAFDVGDKVWYYDPRVKKGRSPKLNRPWKGPYTIKKKISDLVYRIQLDNTRMRKVVHFNKLKKCAIQKRNNQDEITTTGDDICTDVDEEEQPANRQPFRGLDINFQPTPPASPITNNREERLDEDVSNEDEDETNNSLREKQVEDLSEEEREDAVTDNGNLANETTPIVEETHMDDTEETTGTALRRSSRNRKKSKYFEDFVLGDGID</sequence>
<comment type="caution">
    <text evidence="10">The sequence shown here is derived from an EMBL/GenBank/DDBJ whole genome shotgun (WGS) entry which is preliminary data.</text>
</comment>
<dbReference type="CDD" id="cd00303">
    <property type="entry name" value="retropepsin_like"/>
    <property type="match status" value="1"/>
</dbReference>
<dbReference type="InterPro" id="IPR041373">
    <property type="entry name" value="RT_RNaseH"/>
</dbReference>
<feature type="compositionally biased region" description="Gly residues" evidence="8">
    <location>
        <begin position="243"/>
        <end position="253"/>
    </location>
</feature>
<keyword evidence="6" id="KW-0378">Hydrolase</keyword>
<keyword evidence="4" id="KW-0540">Nuclease</keyword>
<dbReference type="InterPro" id="IPR021109">
    <property type="entry name" value="Peptidase_aspartic_dom_sf"/>
</dbReference>
<dbReference type="Gene3D" id="1.10.340.70">
    <property type="match status" value="1"/>
</dbReference>
<dbReference type="CDD" id="cd09274">
    <property type="entry name" value="RNase_HI_RT_Ty3"/>
    <property type="match status" value="1"/>
</dbReference>
<dbReference type="GO" id="GO:0015074">
    <property type="term" value="P:DNA integration"/>
    <property type="evidence" value="ECO:0007669"/>
    <property type="project" value="InterPro"/>
</dbReference>
<dbReference type="SUPFAM" id="SSF56672">
    <property type="entry name" value="DNA/RNA polymerases"/>
    <property type="match status" value="1"/>
</dbReference>
<dbReference type="SUPFAM" id="SSF50630">
    <property type="entry name" value="Acid proteases"/>
    <property type="match status" value="1"/>
</dbReference>
<accession>A0A8S3U5D8</accession>
<dbReference type="FunFam" id="3.30.420.10:FF:000032">
    <property type="entry name" value="Retrovirus-related Pol polyprotein from transposon 297-like Protein"/>
    <property type="match status" value="1"/>
</dbReference>
<feature type="compositionally biased region" description="Polar residues" evidence="8">
    <location>
        <begin position="1401"/>
        <end position="1410"/>
    </location>
</feature>
<keyword evidence="7" id="KW-0695">RNA-directed DNA polymerase</keyword>
<dbReference type="Pfam" id="PF00665">
    <property type="entry name" value="rve"/>
    <property type="match status" value="1"/>
</dbReference>
<feature type="region of interest" description="Disordered" evidence="8">
    <location>
        <begin position="229"/>
        <end position="255"/>
    </location>
</feature>
<feature type="compositionally biased region" description="Acidic residues" evidence="8">
    <location>
        <begin position="1366"/>
        <end position="1378"/>
    </location>
</feature>
<name>A0A8S3U5D8_MYTED</name>
<proteinExistence type="predicted"/>
<dbReference type="SUPFAM" id="SSF53098">
    <property type="entry name" value="Ribonuclease H-like"/>
    <property type="match status" value="1"/>
</dbReference>
<evidence type="ECO:0000256" key="5">
    <source>
        <dbReference type="ARBA" id="ARBA00022759"/>
    </source>
</evidence>
<keyword evidence="11" id="KW-1185">Reference proteome</keyword>
<dbReference type="InterPro" id="IPR054465">
    <property type="entry name" value="Integrase_p58-like_C"/>
</dbReference>
<dbReference type="Gene3D" id="3.10.20.370">
    <property type="match status" value="1"/>
</dbReference>
<keyword evidence="3" id="KW-0548">Nucleotidyltransferase</keyword>
<dbReference type="FunFam" id="3.10.20.370:FF:000001">
    <property type="entry name" value="Retrovirus-related Pol polyprotein from transposon 17.6-like protein"/>
    <property type="match status" value="1"/>
</dbReference>
<dbReference type="InterPro" id="IPR043502">
    <property type="entry name" value="DNA/RNA_pol_sf"/>
</dbReference>
<dbReference type="GO" id="GO:0003964">
    <property type="term" value="F:RNA-directed DNA polymerase activity"/>
    <property type="evidence" value="ECO:0007669"/>
    <property type="project" value="UniProtKB-KW"/>
</dbReference>
<feature type="domain" description="Integrase catalytic" evidence="9">
    <location>
        <begin position="1027"/>
        <end position="1185"/>
    </location>
</feature>
<dbReference type="FunFam" id="1.10.340.70:FF:000001">
    <property type="entry name" value="Retrovirus-related Pol polyprotein from transposon gypsy-like Protein"/>
    <property type="match status" value="1"/>
</dbReference>
<evidence type="ECO:0000313" key="10">
    <source>
        <dbReference type="EMBL" id="CAG2240787.1"/>
    </source>
</evidence>
<dbReference type="Pfam" id="PF17917">
    <property type="entry name" value="RT_RNaseH"/>
    <property type="match status" value="1"/>
</dbReference>
<dbReference type="InterPro" id="IPR050951">
    <property type="entry name" value="Retrovirus_Pol_polyprotein"/>
</dbReference>
<evidence type="ECO:0000256" key="1">
    <source>
        <dbReference type="ARBA" id="ARBA00012493"/>
    </source>
</evidence>
<evidence type="ECO:0000259" key="9">
    <source>
        <dbReference type="PROSITE" id="PS50994"/>
    </source>
</evidence>
<dbReference type="InterPro" id="IPR012337">
    <property type="entry name" value="RNaseH-like_sf"/>
</dbReference>
<gene>
    <name evidence="10" type="ORF">MEDL_53062</name>
</gene>
<evidence type="ECO:0000256" key="7">
    <source>
        <dbReference type="ARBA" id="ARBA00022918"/>
    </source>
</evidence>
<protein>
    <recommendedName>
        <fullName evidence="1">RNA-directed DNA polymerase</fullName>
        <ecNumber evidence="1">2.7.7.49</ecNumber>
    </recommendedName>
</protein>
<feature type="region of interest" description="Disordered" evidence="8">
    <location>
        <begin position="1333"/>
        <end position="1439"/>
    </location>
</feature>
<dbReference type="Pfam" id="PF17921">
    <property type="entry name" value="Integrase_H2C2"/>
    <property type="match status" value="1"/>
</dbReference>
<evidence type="ECO:0000256" key="4">
    <source>
        <dbReference type="ARBA" id="ARBA00022722"/>
    </source>
</evidence>
<dbReference type="InterPro" id="IPR043128">
    <property type="entry name" value="Rev_trsase/Diguanyl_cyclase"/>
</dbReference>
<keyword evidence="2" id="KW-0808">Transferase</keyword>
<dbReference type="InterPro" id="IPR041588">
    <property type="entry name" value="Integrase_H2C2"/>
</dbReference>